<evidence type="ECO:0000256" key="1">
    <source>
        <dbReference type="ARBA" id="ARBA00004123"/>
    </source>
</evidence>
<dbReference type="CDD" id="cd05693">
    <property type="entry name" value="S1_Rrp5_repeat_hs1_sc1"/>
    <property type="match status" value="1"/>
</dbReference>
<evidence type="ECO:0000313" key="7">
    <source>
        <dbReference type="Proteomes" id="UP001497392"/>
    </source>
</evidence>
<evidence type="ECO:0000259" key="5">
    <source>
        <dbReference type="PROSITE" id="PS50126"/>
    </source>
</evidence>
<dbReference type="InterPro" id="IPR045209">
    <property type="entry name" value="Rrp5"/>
</dbReference>
<dbReference type="SUPFAM" id="SSF50249">
    <property type="entry name" value="Nucleic acid-binding proteins"/>
    <property type="match status" value="3"/>
</dbReference>
<gene>
    <name evidence="6" type="primary">g7636</name>
    <name evidence="6" type="ORF">VP750_LOCUS6536</name>
</gene>
<evidence type="ECO:0000256" key="4">
    <source>
        <dbReference type="SAM" id="MobiDB-lite"/>
    </source>
</evidence>
<reference evidence="6 7" key="1">
    <citation type="submission" date="2024-06" db="EMBL/GenBank/DDBJ databases">
        <authorList>
            <person name="Kraege A."/>
            <person name="Thomma B."/>
        </authorList>
    </citation>
    <scope>NUCLEOTIDE SEQUENCE [LARGE SCALE GENOMIC DNA]</scope>
</reference>
<dbReference type="SMART" id="SM00316">
    <property type="entry name" value="S1"/>
    <property type="match status" value="2"/>
</dbReference>
<dbReference type="EMBL" id="CAXHTA020000011">
    <property type="protein sequence ID" value="CAL5224877.1"/>
    <property type="molecule type" value="Genomic_DNA"/>
</dbReference>
<organism evidence="6 7">
    <name type="scientific">Coccomyxa viridis</name>
    <dbReference type="NCBI Taxonomy" id="1274662"/>
    <lineage>
        <taxon>Eukaryota</taxon>
        <taxon>Viridiplantae</taxon>
        <taxon>Chlorophyta</taxon>
        <taxon>core chlorophytes</taxon>
        <taxon>Trebouxiophyceae</taxon>
        <taxon>Trebouxiophyceae incertae sedis</taxon>
        <taxon>Coccomyxaceae</taxon>
        <taxon>Coccomyxa</taxon>
    </lineage>
</organism>
<name>A0ABP1G4Z4_9CHLO</name>
<feature type="compositionally biased region" description="Basic and acidic residues" evidence="4">
    <location>
        <begin position="31"/>
        <end position="50"/>
    </location>
</feature>
<sequence>MSKRPLEADDAAAPPKEEDFPRGGGGALTALERRQAREEGRNRAERELGEGSRPSKKRKGSSIVEDGEDTFFAREALQGRLPKYVELLKFKALSVGAKVWGSVAEIHPKELIVSLPHGLRGRVQLREVSDVVAEKLSASQKTEVAGKPSKAAAMPLQDLFAVGQLVRCSVVALHDKDSSDAPHKGKRAIELSLHVAKVNDGIGAGSLTAGLQLAACVRSIEDHGFLLSIGIQGMSAFLERTNWVKACGGHNRPLLPGALLEVVVTAAPKQGKRMVHVSVDPKVKAKAVVKEWEGLTIGSLLPGMLVNVKVRNVLSDGLLVSFLTFFNGTIDCFHLTQELMQADWQKSFEAGQRLQARILYVDAGSKRVCLTLLPHLVAGQSAPSLPKGNALFQACHFFPPGS</sequence>
<dbReference type="PANTHER" id="PTHR23270:SF10">
    <property type="entry name" value="PROTEIN RRP5 HOMOLOG"/>
    <property type="match status" value="1"/>
</dbReference>
<comment type="caution">
    <text evidence="6">The sequence shown here is derived from an EMBL/GenBank/DDBJ whole genome shotgun (WGS) entry which is preliminary data.</text>
</comment>
<dbReference type="PANTHER" id="PTHR23270">
    <property type="entry name" value="PROGRAMMED CELL DEATH PROTEIN 11 PRE-RRNA PROCESSING PROTEIN RRP5"/>
    <property type="match status" value="1"/>
</dbReference>
<keyword evidence="7" id="KW-1185">Reference proteome</keyword>
<evidence type="ECO:0000313" key="6">
    <source>
        <dbReference type="EMBL" id="CAL5224877.1"/>
    </source>
</evidence>
<feature type="domain" description="S1 motif" evidence="5">
    <location>
        <begin position="96"/>
        <end position="194"/>
    </location>
</feature>
<dbReference type="InterPro" id="IPR012340">
    <property type="entry name" value="NA-bd_OB-fold"/>
</dbReference>
<dbReference type="Proteomes" id="UP001497392">
    <property type="component" value="Unassembled WGS sequence"/>
</dbReference>
<dbReference type="PROSITE" id="PS50126">
    <property type="entry name" value="S1"/>
    <property type="match status" value="2"/>
</dbReference>
<dbReference type="Pfam" id="PF23459">
    <property type="entry name" value="S1_RRP5"/>
    <property type="match status" value="1"/>
</dbReference>
<protein>
    <submittedName>
        <fullName evidence="6">G7636 protein</fullName>
    </submittedName>
</protein>
<dbReference type="InterPro" id="IPR048059">
    <property type="entry name" value="Rrp5_S1_rpt_hs1_sc1"/>
</dbReference>
<accession>A0ABP1G4Z4</accession>
<proteinExistence type="predicted"/>
<evidence type="ECO:0000256" key="3">
    <source>
        <dbReference type="ARBA" id="ARBA00023242"/>
    </source>
</evidence>
<keyword evidence="2" id="KW-0677">Repeat</keyword>
<feature type="region of interest" description="Disordered" evidence="4">
    <location>
        <begin position="1"/>
        <end position="63"/>
    </location>
</feature>
<keyword evidence="3" id="KW-0539">Nucleus</keyword>
<comment type="subcellular location">
    <subcellularLocation>
        <location evidence="1">Nucleus</location>
    </subcellularLocation>
</comment>
<dbReference type="InterPro" id="IPR057302">
    <property type="entry name" value="Rrp5_S1"/>
</dbReference>
<evidence type="ECO:0000256" key="2">
    <source>
        <dbReference type="ARBA" id="ARBA00022737"/>
    </source>
</evidence>
<dbReference type="Gene3D" id="2.40.50.140">
    <property type="entry name" value="Nucleic acid-binding proteins"/>
    <property type="match status" value="3"/>
</dbReference>
<dbReference type="InterPro" id="IPR003029">
    <property type="entry name" value="S1_domain"/>
</dbReference>
<feature type="domain" description="S1 motif" evidence="5">
    <location>
        <begin position="298"/>
        <end position="373"/>
    </location>
</feature>